<name>C7DIA6_MICA2</name>
<keyword evidence="2" id="KW-1185">Reference proteome</keyword>
<evidence type="ECO:0000313" key="2">
    <source>
        <dbReference type="Proteomes" id="UP000332487"/>
    </source>
</evidence>
<reference evidence="1 2" key="2">
    <citation type="journal article" date="2010" name="Proc. Natl. Acad. Sci. U.S.A.">
        <title>Enigmatic, ultrasmall, uncultivated Archaea.</title>
        <authorList>
            <person name="Baker B.J."/>
            <person name="Comolli L.R."/>
            <person name="Dick G.J."/>
            <person name="Hauser L.J."/>
            <person name="Hyatt D."/>
            <person name="Dill B.D."/>
            <person name="Land M.L."/>
            <person name="Verberkmoes N.C."/>
            <person name="Hettich R.L."/>
            <person name="Banfield J.F."/>
        </authorList>
    </citation>
    <scope>NUCLEOTIDE SEQUENCE [LARGE SCALE GENOMIC DNA]</scope>
    <source>
        <strain evidence="1">ARMAN-2</strain>
    </source>
</reference>
<sequence>MDYCIMASFYFKTGMPIVSDAKNSFRVLPVKVLENSKLRDELFMLDSDLNFAKMGIAGGISFAKVVGVCFAQDDRINSKIFKIKVKGSGNADSGPGWNNLGLFEVLKPEFAYDLFIRRNLDCAEAIVDTLRSDKDLVGIPSDFMESGGEEPIVLQADPTVKSIGLRK</sequence>
<dbReference type="AlphaFoldDB" id="C7DIA6"/>
<gene>
    <name evidence="1" type="ORF">UNLARM2_0798</name>
</gene>
<protein>
    <submittedName>
        <fullName evidence="1">Uncharacterized protein</fullName>
    </submittedName>
</protein>
<evidence type="ECO:0000313" key="1">
    <source>
        <dbReference type="EMBL" id="EET89680.1"/>
    </source>
</evidence>
<dbReference type="Proteomes" id="UP000332487">
    <property type="component" value="Unassembled WGS sequence"/>
</dbReference>
<proteinExistence type="predicted"/>
<dbReference type="EMBL" id="GG697241">
    <property type="protein sequence ID" value="EET89680.1"/>
    <property type="molecule type" value="Genomic_DNA"/>
</dbReference>
<reference evidence="1 2" key="1">
    <citation type="journal article" date="2009" name="Genome Biol.">
        <title>Community-wide analysis of microbial genome sequence signatures.</title>
        <authorList>
            <person name="Dick G.J."/>
            <person name="Andersson A.F."/>
            <person name="Baker B.J."/>
            <person name="Simmons S.L."/>
            <person name="Thomas B.C."/>
            <person name="Yelton A.P."/>
            <person name="Banfield J.F."/>
        </authorList>
    </citation>
    <scope>NUCLEOTIDE SEQUENCE [LARGE SCALE GENOMIC DNA]</scope>
    <source>
        <strain evidence="1">ARMAN-2</strain>
    </source>
</reference>
<accession>C7DIA6</accession>
<organism evidence="1 2">
    <name type="scientific">Candidatus Micrarchaeum acidiphilum ARMAN-2</name>
    <dbReference type="NCBI Taxonomy" id="425595"/>
    <lineage>
        <taxon>Archaea</taxon>
        <taxon>Candidatus Micrarchaeota</taxon>
        <taxon>Candidatus Micrarchaeia</taxon>
        <taxon>Candidatus Micrarchaeales</taxon>
        <taxon>Candidatus Micrarchaeaceae</taxon>
        <taxon>Candidatus Micrarchaeum</taxon>
    </lineage>
</organism>